<keyword evidence="1" id="KW-0812">Transmembrane</keyword>
<keyword evidence="1" id="KW-0472">Membrane</keyword>
<dbReference type="InterPro" id="IPR040676">
    <property type="entry name" value="DUF5641"/>
</dbReference>
<dbReference type="Proteomes" id="UP000054047">
    <property type="component" value="Unassembled WGS sequence"/>
</dbReference>
<accession>A0A0C2BQW7</accession>
<feature type="transmembrane region" description="Helical" evidence="1">
    <location>
        <begin position="350"/>
        <end position="373"/>
    </location>
</feature>
<evidence type="ECO:0000313" key="3">
    <source>
        <dbReference type="EMBL" id="KIH46183.1"/>
    </source>
</evidence>
<sequence>MITEVEATLNTRPLTYQGAAQEEFSMIRPIDFLQHNLNLTLPLQNFSESATSDPEYIPPGDARTMQTRYQAEEALRSSCQFTERFWKIWHHQYLTSLRETHKKYTINRRQGRDIPKVGDVVLVSDPVLPRNEWKMARILDTRESTDGMIREVELQTASKRKIRRPVNLLVPLELNDDMDSHASNEINKAPAQVDNATEISHRGRTYNLRPRLPVRYSELEINCIQSSIRPRVIQKILFHIMILILLVTGSNANPPGPQMTCVDGGVLVRGMGNQSMELCADNICEIHRSLSDPYQAKFSPVTTLHDHLVTLKWNVQGQLAVVEVVCKALNFCENIDCWLCLTVLLNPECWPIGAVVLFALLLYMLVALIYLLFTSQ</sequence>
<gene>
    <name evidence="3" type="ORF">ANCDUO_23765</name>
</gene>
<dbReference type="PANTHER" id="PTHR47331:SF5">
    <property type="entry name" value="RIBONUCLEASE H"/>
    <property type="match status" value="1"/>
</dbReference>
<proteinExistence type="predicted"/>
<dbReference type="EMBL" id="KN769890">
    <property type="protein sequence ID" value="KIH46183.1"/>
    <property type="molecule type" value="Genomic_DNA"/>
</dbReference>
<feature type="domain" description="DUF5641" evidence="2">
    <location>
        <begin position="79"/>
        <end position="172"/>
    </location>
</feature>
<dbReference type="PANTHER" id="PTHR47331">
    <property type="entry name" value="PHD-TYPE DOMAIN-CONTAINING PROTEIN"/>
    <property type="match status" value="1"/>
</dbReference>
<keyword evidence="1" id="KW-1133">Transmembrane helix</keyword>
<name>A0A0C2BQW7_9BILA</name>
<organism evidence="3 4">
    <name type="scientific">Ancylostoma duodenale</name>
    <dbReference type="NCBI Taxonomy" id="51022"/>
    <lineage>
        <taxon>Eukaryota</taxon>
        <taxon>Metazoa</taxon>
        <taxon>Ecdysozoa</taxon>
        <taxon>Nematoda</taxon>
        <taxon>Chromadorea</taxon>
        <taxon>Rhabditida</taxon>
        <taxon>Rhabditina</taxon>
        <taxon>Rhabditomorpha</taxon>
        <taxon>Strongyloidea</taxon>
        <taxon>Ancylostomatidae</taxon>
        <taxon>Ancylostomatinae</taxon>
        <taxon>Ancylostoma</taxon>
    </lineage>
</organism>
<dbReference type="OrthoDB" id="5872033at2759"/>
<evidence type="ECO:0000256" key="1">
    <source>
        <dbReference type="SAM" id="Phobius"/>
    </source>
</evidence>
<dbReference type="AlphaFoldDB" id="A0A0C2BQW7"/>
<protein>
    <recommendedName>
        <fullName evidence="2">DUF5641 domain-containing protein</fullName>
    </recommendedName>
</protein>
<evidence type="ECO:0000259" key="2">
    <source>
        <dbReference type="Pfam" id="PF18701"/>
    </source>
</evidence>
<dbReference type="Pfam" id="PF18701">
    <property type="entry name" value="DUF5641"/>
    <property type="match status" value="1"/>
</dbReference>
<keyword evidence="4" id="KW-1185">Reference proteome</keyword>
<reference evidence="3 4" key="1">
    <citation type="submission" date="2013-12" db="EMBL/GenBank/DDBJ databases">
        <title>Draft genome of the parsitic nematode Ancylostoma duodenale.</title>
        <authorList>
            <person name="Mitreva M."/>
        </authorList>
    </citation>
    <scope>NUCLEOTIDE SEQUENCE [LARGE SCALE GENOMIC DNA]</scope>
    <source>
        <strain evidence="3 4">Zhejiang</strain>
    </source>
</reference>
<evidence type="ECO:0000313" key="4">
    <source>
        <dbReference type="Proteomes" id="UP000054047"/>
    </source>
</evidence>